<accession>A0A8J4V501</accession>
<comment type="caution">
    <text evidence="1">The sequence shown here is derived from an EMBL/GenBank/DDBJ whole genome shotgun (WGS) entry which is preliminary data.</text>
</comment>
<keyword evidence="2" id="KW-1185">Reference proteome</keyword>
<dbReference type="OrthoDB" id="427886at2759"/>
<dbReference type="AlphaFoldDB" id="A0A8J4V501"/>
<evidence type="ECO:0000313" key="2">
    <source>
        <dbReference type="Proteomes" id="UP000737018"/>
    </source>
</evidence>
<sequence>MFDVKQRQKARQHSFIFQQTPNLRLLGLFDHLRALSSSISSGAGFGTHYYQSFLRGRGLLFANQQLMANEESSRLISRSDETTPWPWFDLPAQTITPEIQKDLRLLKGC</sequence>
<name>A0A8J4V501_9ROSI</name>
<proteinExistence type="predicted"/>
<reference evidence="1" key="1">
    <citation type="submission" date="2020-03" db="EMBL/GenBank/DDBJ databases">
        <title>Castanea mollissima Vanexum genome sequencing.</title>
        <authorList>
            <person name="Staton M."/>
        </authorList>
    </citation>
    <scope>NUCLEOTIDE SEQUENCE</scope>
    <source>
        <tissue evidence="1">Leaf</tissue>
    </source>
</reference>
<dbReference type="Proteomes" id="UP000737018">
    <property type="component" value="Unassembled WGS sequence"/>
</dbReference>
<protein>
    <submittedName>
        <fullName evidence="1">Uncharacterized protein</fullName>
    </submittedName>
</protein>
<dbReference type="Gene3D" id="1.10.420.10">
    <property type="entry name" value="Peroxidase, domain 2"/>
    <property type="match status" value="1"/>
</dbReference>
<dbReference type="EMBL" id="JRKL02006701">
    <property type="protein sequence ID" value="KAF3948583.1"/>
    <property type="molecule type" value="Genomic_DNA"/>
</dbReference>
<organism evidence="1 2">
    <name type="scientific">Castanea mollissima</name>
    <name type="common">Chinese chestnut</name>
    <dbReference type="NCBI Taxonomy" id="60419"/>
    <lineage>
        <taxon>Eukaryota</taxon>
        <taxon>Viridiplantae</taxon>
        <taxon>Streptophyta</taxon>
        <taxon>Embryophyta</taxon>
        <taxon>Tracheophyta</taxon>
        <taxon>Spermatophyta</taxon>
        <taxon>Magnoliopsida</taxon>
        <taxon>eudicotyledons</taxon>
        <taxon>Gunneridae</taxon>
        <taxon>Pentapetalae</taxon>
        <taxon>rosids</taxon>
        <taxon>fabids</taxon>
        <taxon>Fagales</taxon>
        <taxon>Fagaceae</taxon>
        <taxon>Castanea</taxon>
    </lineage>
</organism>
<gene>
    <name evidence="1" type="ORF">CMV_025438</name>
</gene>
<evidence type="ECO:0000313" key="1">
    <source>
        <dbReference type="EMBL" id="KAF3948583.1"/>
    </source>
</evidence>